<feature type="domain" description="Cyclic nucleotide-binding" evidence="2">
    <location>
        <begin position="17"/>
        <end position="118"/>
    </location>
</feature>
<keyword evidence="1" id="KW-0812">Transmembrane</keyword>
<gene>
    <name evidence="3" type="ORF">NCTC13316_00502</name>
</gene>
<protein>
    <submittedName>
        <fullName evidence="3">cNMP-binding protein</fullName>
    </submittedName>
</protein>
<dbReference type="InterPro" id="IPR000595">
    <property type="entry name" value="cNMP-bd_dom"/>
</dbReference>
<dbReference type="GO" id="GO:0005829">
    <property type="term" value="C:cytosol"/>
    <property type="evidence" value="ECO:0007669"/>
    <property type="project" value="TreeGrafter"/>
</dbReference>
<dbReference type="InterPro" id="IPR018490">
    <property type="entry name" value="cNMP-bd_dom_sf"/>
</dbReference>
<dbReference type="SMART" id="SM00100">
    <property type="entry name" value="cNMP"/>
    <property type="match status" value="1"/>
</dbReference>
<organism evidence="3 4">
    <name type="scientific">Legionella busanensis</name>
    <dbReference type="NCBI Taxonomy" id="190655"/>
    <lineage>
        <taxon>Bacteria</taxon>
        <taxon>Pseudomonadati</taxon>
        <taxon>Pseudomonadota</taxon>
        <taxon>Gammaproteobacteria</taxon>
        <taxon>Legionellales</taxon>
        <taxon>Legionellaceae</taxon>
        <taxon>Legionella</taxon>
    </lineage>
</organism>
<keyword evidence="4" id="KW-1185">Reference proteome</keyword>
<dbReference type="AlphaFoldDB" id="A0A378JI30"/>
<evidence type="ECO:0000256" key="1">
    <source>
        <dbReference type="SAM" id="Phobius"/>
    </source>
</evidence>
<dbReference type="OrthoDB" id="5637002at2"/>
<sequence>MSELTSKERSLLKNSPLLQTLTEADFEELINISHVVTFNTGQTLLIEGEYSDDIYVIILGQVNLYKKSSAGKKRSLITTLSSGESLGEMRLIKDQPCSLTVEADTPVKLLRLSIQVLKSKPFQHLLNALTLSLAKILSARLTSDNQLVSDKIVERDKKSTQLWVSLIVIFALILFLLEVGLGLYYFLNTDDFCELKIQHSNYIPNTRS</sequence>
<dbReference type="InterPro" id="IPR014710">
    <property type="entry name" value="RmlC-like_jellyroll"/>
</dbReference>
<keyword evidence="1" id="KW-1133">Transmembrane helix</keyword>
<keyword evidence="1" id="KW-0472">Membrane</keyword>
<dbReference type="Proteomes" id="UP000254794">
    <property type="component" value="Unassembled WGS sequence"/>
</dbReference>
<dbReference type="Gene3D" id="2.60.120.10">
    <property type="entry name" value="Jelly Rolls"/>
    <property type="match status" value="1"/>
</dbReference>
<dbReference type="PROSITE" id="PS50042">
    <property type="entry name" value="CNMP_BINDING_3"/>
    <property type="match status" value="1"/>
</dbReference>
<proteinExistence type="predicted"/>
<dbReference type="GO" id="GO:0003700">
    <property type="term" value="F:DNA-binding transcription factor activity"/>
    <property type="evidence" value="ECO:0007669"/>
    <property type="project" value="TreeGrafter"/>
</dbReference>
<dbReference type="RefSeq" id="WP_160116141.1">
    <property type="nucleotide sequence ID" value="NZ_CAAAHP010000004.1"/>
</dbReference>
<evidence type="ECO:0000313" key="4">
    <source>
        <dbReference type="Proteomes" id="UP000254794"/>
    </source>
</evidence>
<dbReference type="PANTHER" id="PTHR24567">
    <property type="entry name" value="CRP FAMILY TRANSCRIPTIONAL REGULATORY PROTEIN"/>
    <property type="match status" value="1"/>
</dbReference>
<accession>A0A378JI30</accession>
<dbReference type="Pfam" id="PF00027">
    <property type="entry name" value="cNMP_binding"/>
    <property type="match status" value="1"/>
</dbReference>
<reference evidence="3 4" key="1">
    <citation type="submission" date="2018-06" db="EMBL/GenBank/DDBJ databases">
        <authorList>
            <consortium name="Pathogen Informatics"/>
            <person name="Doyle S."/>
        </authorList>
    </citation>
    <scope>NUCLEOTIDE SEQUENCE [LARGE SCALE GENOMIC DNA]</scope>
    <source>
        <strain evidence="3 4">NCTC13316</strain>
    </source>
</reference>
<dbReference type="EMBL" id="UGOD01000001">
    <property type="protein sequence ID" value="STX50421.1"/>
    <property type="molecule type" value="Genomic_DNA"/>
</dbReference>
<dbReference type="CDD" id="cd00038">
    <property type="entry name" value="CAP_ED"/>
    <property type="match status" value="1"/>
</dbReference>
<evidence type="ECO:0000259" key="2">
    <source>
        <dbReference type="PROSITE" id="PS50042"/>
    </source>
</evidence>
<dbReference type="SUPFAM" id="SSF51206">
    <property type="entry name" value="cAMP-binding domain-like"/>
    <property type="match status" value="1"/>
</dbReference>
<evidence type="ECO:0000313" key="3">
    <source>
        <dbReference type="EMBL" id="STX50421.1"/>
    </source>
</evidence>
<name>A0A378JI30_9GAMM</name>
<feature type="transmembrane region" description="Helical" evidence="1">
    <location>
        <begin position="162"/>
        <end position="187"/>
    </location>
</feature>
<dbReference type="InterPro" id="IPR050397">
    <property type="entry name" value="Env_Response_Regulators"/>
</dbReference>
<dbReference type="PANTHER" id="PTHR24567:SF74">
    <property type="entry name" value="HTH-TYPE TRANSCRIPTIONAL REGULATOR ARCR"/>
    <property type="match status" value="1"/>
</dbReference>